<proteinExistence type="predicted"/>
<evidence type="ECO:0000313" key="3">
    <source>
        <dbReference type="EMBL" id="OLP96847.1"/>
    </source>
</evidence>
<evidence type="ECO:0000313" key="4">
    <source>
        <dbReference type="Proteomes" id="UP000186817"/>
    </source>
</evidence>
<keyword evidence="4" id="KW-1185">Reference proteome</keyword>
<dbReference type="PANTHER" id="PTHR13318:SF190">
    <property type="entry name" value="PARTNER OF PAIRED, ISOFORM B"/>
    <property type="match status" value="1"/>
</dbReference>
<keyword evidence="1" id="KW-1133">Transmembrane helix</keyword>
<organism evidence="3 4">
    <name type="scientific">Symbiodinium microadriaticum</name>
    <name type="common">Dinoflagellate</name>
    <name type="synonym">Zooxanthella microadriatica</name>
    <dbReference type="NCBI Taxonomy" id="2951"/>
    <lineage>
        <taxon>Eukaryota</taxon>
        <taxon>Sar</taxon>
        <taxon>Alveolata</taxon>
        <taxon>Dinophyceae</taxon>
        <taxon>Suessiales</taxon>
        <taxon>Symbiodiniaceae</taxon>
        <taxon>Symbiodinium</taxon>
    </lineage>
</organism>
<dbReference type="GO" id="GO:0031146">
    <property type="term" value="P:SCF-dependent proteasomal ubiquitin-dependent protein catabolic process"/>
    <property type="evidence" value="ECO:0007669"/>
    <property type="project" value="TreeGrafter"/>
</dbReference>
<reference evidence="3 4" key="1">
    <citation type="submission" date="2016-02" db="EMBL/GenBank/DDBJ databases">
        <title>Genome analysis of coral dinoflagellate symbionts highlights evolutionary adaptations to a symbiotic lifestyle.</title>
        <authorList>
            <person name="Aranda M."/>
            <person name="Li Y."/>
            <person name="Liew Y.J."/>
            <person name="Baumgarten S."/>
            <person name="Simakov O."/>
            <person name="Wilson M."/>
            <person name="Piel J."/>
            <person name="Ashoor H."/>
            <person name="Bougouffa S."/>
            <person name="Bajic V.B."/>
            <person name="Ryu T."/>
            <person name="Ravasi T."/>
            <person name="Bayer T."/>
            <person name="Micklem G."/>
            <person name="Kim H."/>
            <person name="Bhak J."/>
            <person name="Lajeunesse T.C."/>
            <person name="Voolstra C.R."/>
        </authorList>
    </citation>
    <scope>NUCLEOTIDE SEQUENCE [LARGE SCALE GENOMIC DNA]</scope>
    <source>
        <strain evidence="3 4">CCMP2467</strain>
    </source>
</reference>
<protein>
    <submittedName>
        <fullName evidence="3">Uncharacterized protein</fullName>
    </submittedName>
</protein>
<comment type="caution">
    <text evidence="3">The sequence shown here is derived from an EMBL/GenBank/DDBJ whole genome shotgun (WGS) entry which is preliminary data.</text>
</comment>
<name>A0A1Q9DNU2_SYMMI</name>
<keyword evidence="1" id="KW-0472">Membrane</keyword>
<dbReference type="EMBL" id="LSRX01000453">
    <property type="protein sequence ID" value="OLP96847.1"/>
    <property type="molecule type" value="Genomic_DNA"/>
</dbReference>
<dbReference type="GO" id="GO:0019005">
    <property type="term" value="C:SCF ubiquitin ligase complex"/>
    <property type="evidence" value="ECO:0007669"/>
    <property type="project" value="TreeGrafter"/>
</dbReference>
<gene>
    <name evidence="3" type="ORF">AK812_SmicGene20858</name>
</gene>
<feature type="transmembrane region" description="Helical" evidence="1">
    <location>
        <begin position="40"/>
        <end position="61"/>
    </location>
</feature>
<dbReference type="SMART" id="SM00367">
    <property type="entry name" value="LRR_CC"/>
    <property type="match status" value="3"/>
</dbReference>
<evidence type="ECO:0000256" key="2">
    <source>
        <dbReference type="SAM" id="SignalP"/>
    </source>
</evidence>
<keyword evidence="2" id="KW-0732">Signal</keyword>
<dbReference type="OrthoDB" id="414454at2759"/>
<dbReference type="AlphaFoldDB" id="A0A1Q9DNU2"/>
<feature type="signal peptide" evidence="2">
    <location>
        <begin position="1"/>
        <end position="24"/>
    </location>
</feature>
<dbReference type="Proteomes" id="UP000186817">
    <property type="component" value="Unassembled WGS sequence"/>
</dbReference>
<keyword evidence="1" id="KW-0812">Transmembrane</keyword>
<dbReference type="InterPro" id="IPR032675">
    <property type="entry name" value="LRR_dom_sf"/>
</dbReference>
<feature type="chain" id="PRO_5012299734" evidence="2">
    <location>
        <begin position="25"/>
        <end position="803"/>
    </location>
</feature>
<dbReference type="SUPFAM" id="SSF52047">
    <property type="entry name" value="RNI-like"/>
    <property type="match status" value="1"/>
</dbReference>
<sequence length="803" mass="88892">MGETPWRMHKALITLLVLLPSCAAYGGEKKSKFLAAYPMVFKFCLFWWCVFVFAVMAVYIADHLLYRKFGAAKVVWKAEHFFKGASREEFWAQFADPSRWSPEHPVFQTADVSMIRCESKELQEEDAAPSQDEAPFANPRKKCEAVKLGALKVGLGMVLRHKADSANAGSFFCTRECTELEEPLEGSFRLVMQTVEAGLGYPFMEDSEISEVEIFPPSADGTIRCKMIGVAEVTSRIFRWWSGLQRDSQEAAIAFLQSIENEVAAPKVRSKSLSQQCLRAMSSDDAAVHAAAFLAAAEKGMLEVARRHLQGRHRRMIVSSVDGHGRGAVHLAARAGHSEGHWETERLSLLKQTRSKMESSDLLPSSSLGQTLAALCFADLLQATSCSREWLQLGGELTQLPAFFAPTTPAPEMQRAVQSLPVLAVRFPQLRPEVSAVLTDWKPSHFRALDWGGHLLRRMEVQLSEGVGEHELSHILKHCPNLFYFQLSDYDLVAQNVSGNFLRDLPKDLVELRLCLLRDLQDRSLKVAVKSAPNLRSIHLEGVDELTDHGIGELGVLMLRKLSLVFTALTASPQMSEATLLRILNRSCQGLSEGLEVFQLSQHAGPPLVLSAEGVNFAKSLGAHGTSLRILTLSGVVELGDTAFQLLAASCPQLRELSLYRPGHQLSSAGLQEGLRQLSLEHVSLGCVADFAGAFQAIRVAGPGLESFEMIRYFRTAADESVHSVLQQLRSGCLPSLRSATFRGTFSSEQVAACHQSTADDLWDNLSWEQHDDQTFSIKWPIACLDECVTVDLQRCFRESDFG</sequence>
<accession>A0A1Q9DNU2</accession>
<dbReference type="Gene3D" id="3.80.10.10">
    <property type="entry name" value="Ribonuclease Inhibitor"/>
    <property type="match status" value="2"/>
</dbReference>
<dbReference type="PANTHER" id="PTHR13318">
    <property type="entry name" value="PARTNER OF PAIRED, ISOFORM B-RELATED"/>
    <property type="match status" value="1"/>
</dbReference>
<evidence type="ECO:0000256" key="1">
    <source>
        <dbReference type="SAM" id="Phobius"/>
    </source>
</evidence>
<dbReference type="InterPro" id="IPR006553">
    <property type="entry name" value="Leu-rich_rpt_Cys-con_subtyp"/>
</dbReference>